<dbReference type="Pfam" id="PF12850">
    <property type="entry name" value="Metallophos_2"/>
    <property type="match status" value="1"/>
</dbReference>
<comment type="caution">
    <text evidence="3">The sequence shown here is derived from an EMBL/GenBank/DDBJ whole genome shotgun (WGS) entry which is preliminary data.</text>
</comment>
<dbReference type="RefSeq" id="WP_119314674.1">
    <property type="nucleotide sequence ID" value="NZ_QXDL01000050.1"/>
</dbReference>
<sequence length="243" mass="27035">MRYLILSDLHGNWNALEAILREARDWERVLFLGDAVGYYPDAERVVSWLASHGAVGVLGNHDAWMLSLGSLDVEGPILEIIAWQAERMSAASHAYLSKLPMAVTVEGALVVHGSPCDPMQYLDDLELARQGFDCTAARWVFHGHTHLAGAYLSLDGPNGQWVRYQRYTNGGELILAPKVRAIVNPGSVGQPRDGAPGAAYAIWDSSEDLVEFHRATYDLKQVLRRIEEAGFPNWLYERLLHGK</sequence>
<dbReference type="InterPro" id="IPR024654">
    <property type="entry name" value="Calcineurin-like_PHP_lpxH"/>
</dbReference>
<dbReference type="PANTHER" id="PTHR42850:SF2">
    <property type="entry name" value="BLL5683 PROTEIN"/>
    <property type="match status" value="1"/>
</dbReference>
<dbReference type="OrthoDB" id="9800565at2"/>
<dbReference type="InterPro" id="IPR029052">
    <property type="entry name" value="Metallo-depent_PP-like"/>
</dbReference>
<dbReference type="PANTHER" id="PTHR42850">
    <property type="entry name" value="METALLOPHOSPHOESTERASE"/>
    <property type="match status" value="1"/>
</dbReference>
<evidence type="ECO:0000313" key="3">
    <source>
        <dbReference type="EMBL" id="RIH86085.1"/>
    </source>
</evidence>
<evidence type="ECO:0000256" key="1">
    <source>
        <dbReference type="ARBA" id="ARBA00008950"/>
    </source>
</evidence>
<accession>A0A399EQE5</accession>
<dbReference type="EMBL" id="QXDL01000050">
    <property type="protein sequence ID" value="RIH86085.1"/>
    <property type="molecule type" value="Genomic_DNA"/>
</dbReference>
<keyword evidence="4" id="KW-1185">Reference proteome</keyword>
<proteinExistence type="inferred from homology"/>
<organism evidence="3 4">
    <name type="scientific">Calidithermus terrae</name>
    <dbReference type="NCBI Taxonomy" id="1408545"/>
    <lineage>
        <taxon>Bacteria</taxon>
        <taxon>Thermotogati</taxon>
        <taxon>Deinococcota</taxon>
        <taxon>Deinococci</taxon>
        <taxon>Thermales</taxon>
        <taxon>Thermaceae</taxon>
        <taxon>Calidithermus</taxon>
    </lineage>
</organism>
<feature type="domain" description="Calcineurin-like phosphoesterase" evidence="2">
    <location>
        <begin position="1"/>
        <end position="206"/>
    </location>
</feature>
<gene>
    <name evidence="3" type="ORF">Mterra_01540</name>
</gene>
<comment type="similarity">
    <text evidence="1">Belongs to the metallophosphoesterase superfamily. YfcE family.</text>
</comment>
<dbReference type="Gene3D" id="3.60.21.10">
    <property type="match status" value="1"/>
</dbReference>
<dbReference type="AlphaFoldDB" id="A0A399EQE5"/>
<dbReference type="GO" id="GO:0016791">
    <property type="term" value="F:phosphatase activity"/>
    <property type="evidence" value="ECO:0007669"/>
    <property type="project" value="TreeGrafter"/>
</dbReference>
<evidence type="ECO:0000259" key="2">
    <source>
        <dbReference type="Pfam" id="PF12850"/>
    </source>
</evidence>
<dbReference type="PIRSF" id="PIRSF000883">
    <property type="entry name" value="Pesterase_MJ0912"/>
    <property type="match status" value="1"/>
</dbReference>
<protein>
    <submittedName>
        <fullName evidence="3">Calcineurin-like phosphoesterase superfamily domain protein</fullName>
    </submittedName>
</protein>
<dbReference type="Proteomes" id="UP000265715">
    <property type="component" value="Unassembled WGS sequence"/>
</dbReference>
<dbReference type="SUPFAM" id="SSF56300">
    <property type="entry name" value="Metallo-dependent phosphatases"/>
    <property type="match status" value="1"/>
</dbReference>
<reference evidence="3 4" key="1">
    <citation type="submission" date="2018-08" db="EMBL/GenBank/DDBJ databases">
        <title>Meiothermus terrae DSM 26712 genome sequencing project.</title>
        <authorList>
            <person name="Da Costa M.S."/>
            <person name="Albuquerque L."/>
            <person name="Raposo P."/>
            <person name="Froufe H.J.C."/>
            <person name="Barroso C.S."/>
            <person name="Egas C."/>
        </authorList>
    </citation>
    <scope>NUCLEOTIDE SEQUENCE [LARGE SCALE GENOMIC DNA]</scope>
    <source>
        <strain evidence="3 4">DSM 26712</strain>
    </source>
</reference>
<dbReference type="InterPro" id="IPR050126">
    <property type="entry name" value="Ap4A_hydrolase"/>
</dbReference>
<dbReference type="GO" id="GO:0005737">
    <property type="term" value="C:cytoplasm"/>
    <property type="evidence" value="ECO:0007669"/>
    <property type="project" value="TreeGrafter"/>
</dbReference>
<dbReference type="InterPro" id="IPR011152">
    <property type="entry name" value="Pesterase_MJ0912"/>
</dbReference>
<name>A0A399EQE5_9DEIN</name>
<evidence type="ECO:0000313" key="4">
    <source>
        <dbReference type="Proteomes" id="UP000265715"/>
    </source>
</evidence>